<dbReference type="Proteomes" id="UP000182569">
    <property type="component" value="Chromosome"/>
</dbReference>
<dbReference type="AlphaFoldDB" id="A0A1J0GGW7"/>
<feature type="coiled-coil region" evidence="1">
    <location>
        <begin position="359"/>
        <end position="418"/>
    </location>
</feature>
<name>A0A1J0GGW7_9CLOT</name>
<sequence>MIICSPCLLYDDEDHIWKFYVNDNRELVYSIMYNEDKWTKEKKIDNEVIDFVVSLDINREICIVYSVKLGELKYCVWEVNNWLGKTIYTFENKHYEMSELTVITIHKSINIFFIAKNNINKINCSLIHLCLNKDDSIFNTIDTIPFQKDIFFHYEVQRLENDNLSLVFIKGEKDEVVLNFIEYRNNKWSNPKRLYGIIGSNVNFYTLLHLDNINIMNLSKEGSLYLLEHVLIEPDGKMKNYKVHETSYKPTNFCLVEIKGILWSIWSEGENVFVSSFKDKWSEPFEYYTETTDEFLIYKYLSLIDKNNDIKCRYILGTNSFEIKLVLPNYTNNDHDSDLSKINKVDNKVDKEVILDSTVEKAKKNLQEEVLILKKENRDLKKELIDLQIKYQQKLRVIEESEDNFFRLTTAKKKAEEKLSIIAEIQKTSMEKLKRMEVEKISSTILLDELTNKSQQIANEYERLKKQKISKSNVISELKNKLQQLTNEKESLRRDLDFEKSIGIVDRIFKKRTEK</sequence>
<dbReference type="KEGG" id="ceu:A7L45_11275"/>
<evidence type="ECO:0000313" key="3">
    <source>
        <dbReference type="Proteomes" id="UP000182569"/>
    </source>
</evidence>
<accession>A0A1J0GGW7</accession>
<evidence type="ECO:0000256" key="1">
    <source>
        <dbReference type="SAM" id="Coils"/>
    </source>
</evidence>
<evidence type="ECO:0000313" key="2">
    <source>
        <dbReference type="EMBL" id="APC40609.1"/>
    </source>
</evidence>
<dbReference type="EMBL" id="CP015756">
    <property type="protein sequence ID" value="APC40609.1"/>
    <property type="molecule type" value="Genomic_DNA"/>
</dbReference>
<dbReference type="STRING" id="1552.A7L45_11275"/>
<proteinExistence type="predicted"/>
<organism evidence="2 3">
    <name type="scientific">Clostridium estertheticum subsp. estertheticum</name>
    <dbReference type="NCBI Taxonomy" id="1552"/>
    <lineage>
        <taxon>Bacteria</taxon>
        <taxon>Bacillati</taxon>
        <taxon>Bacillota</taxon>
        <taxon>Clostridia</taxon>
        <taxon>Eubacteriales</taxon>
        <taxon>Clostridiaceae</taxon>
        <taxon>Clostridium</taxon>
    </lineage>
</organism>
<gene>
    <name evidence="2" type="ORF">A7L45_11275</name>
</gene>
<keyword evidence="3" id="KW-1185">Reference proteome</keyword>
<protein>
    <submittedName>
        <fullName evidence="2">Uncharacterized protein</fullName>
    </submittedName>
</protein>
<dbReference type="RefSeq" id="WP_071612899.1">
    <property type="nucleotide sequence ID" value="NZ_CP015756.1"/>
</dbReference>
<feature type="coiled-coil region" evidence="1">
    <location>
        <begin position="447"/>
        <end position="502"/>
    </location>
</feature>
<dbReference type="OrthoDB" id="1706352at2"/>
<reference evidence="3" key="1">
    <citation type="journal article" date="2016" name="Front. Microbiol.">
        <title>Complete Genome Sequence of Clostridium estertheticum DSM 8809, a Microbe Identified in Spoiled Vacuum Packed Beef.</title>
        <authorList>
            <person name="Yu Z."/>
            <person name="Gunn L."/>
            <person name="Brennan E."/>
            <person name="Reid R."/>
            <person name="Wall P.G."/>
            <person name="Gaora O.P."/>
            <person name="Hurley D."/>
            <person name="Bolton D."/>
            <person name="Fanning S."/>
        </authorList>
    </citation>
    <scope>NUCLEOTIDE SEQUENCE [LARGE SCALE GENOMIC DNA]</scope>
    <source>
        <strain evidence="3">DSM 8809</strain>
    </source>
</reference>
<keyword evidence="1" id="KW-0175">Coiled coil</keyword>